<keyword evidence="3" id="KW-1185">Reference proteome</keyword>
<name>A0A5Q2RPH1_9ACTN</name>
<evidence type="ECO:0000313" key="3">
    <source>
        <dbReference type="Proteomes" id="UP000334019"/>
    </source>
</evidence>
<evidence type="ECO:0000259" key="1">
    <source>
        <dbReference type="Pfam" id="PF00011"/>
    </source>
</evidence>
<sequence length="175" mass="18711">MCRQPRPTTPVGRDIRRMWRQPRPTTAVGVSSAFGLRAPWVSIGGRYEEPTHMSTAESRNPADADVPMQEIAVNAYRTESAMVIVAPMPGVMPDDVDIRVDGTSVSLRAELRSDAPKDYVIHEWDYGAYQRTVDIGEGYGAPVTATLGKGQLVVSLAAGGDAPSGPIEVHAPGPG</sequence>
<reference evidence="2 3" key="1">
    <citation type="submission" date="2019-11" db="EMBL/GenBank/DDBJ databases">
        <authorList>
            <person name="He Y."/>
        </authorList>
    </citation>
    <scope>NUCLEOTIDE SEQUENCE [LARGE SCALE GENOMIC DNA]</scope>
    <source>
        <strain evidence="2 3">SCSIO 58843</strain>
    </source>
</reference>
<accession>A0A5Q2RPH1</accession>
<dbReference type="SUPFAM" id="SSF49764">
    <property type="entry name" value="HSP20-like chaperones"/>
    <property type="match status" value="1"/>
</dbReference>
<dbReference type="Pfam" id="PF00011">
    <property type="entry name" value="HSP20"/>
    <property type="match status" value="1"/>
</dbReference>
<evidence type="ECO:0000313" key="2">
    <source>
        <dbReference type="EMBL" id="QGG96336.1"/>
    </source>
</evidence>
<dbReference type="Gene3D" id="2.60.40.790">
    <property type="match status" value="1"/>
</dbReference>
<dbReference type="AlphaFoldDB" id="A0A5Q2RPH1"/>
<dbReference type="InterPro" id="IPR002068">
    <property type="entry name" value="A-crystallin/Hsp20_dom"/>
</dbReference>
<dbReference type="EMBL" id="CP045851">
    <property type="protein sequence ID" value="QGG96336.1"/>
    <property type="molecule type" value="Genomic_DNA"/>
</dbReference>
<dbReference type="InterPro" id="IPR008978">
    <property type="entry name" value="HSP20-like_chaperone"/>
</dbReference>
<dbReference type="Proteomes" id="UP000334019">
    <property type="component" value="Chromosome"/>
</dbReference>
<gene>
    <name evidence="2" type="ORF">GH723_15205</name>
</gene>
<proteinExistence type="predicted"/>
<organism evidence="2 3">
    <name type="scientific">Actinomarinicola tropica</name>
    <dbReference type="NCBI Taxonomy" id="2789776"/>
    <lineage>
        <taxon>Bacteria</taxon>
        <taxon>Bacillati</taxon>
        <taxon>Actinomycetota</taxon>
        <taxon>Acidimicrobiia</taxon>
        <taxon>Acidimicrobiales</taxon>
        <taxon>Iamiaceae</taxon>
        <taxon>Actinomarinicola</taxon>
    </lineage>
</organism>
<feature type="domain" description="SHSP" evidence="1">
    <location>
        <begin position="77"/>
        <end position="157"/>
    </location>
</feature>
<dbReference type="KEGG" id="atq:GH723_15205"/>
<protein>
    <submittedName>
        <fullName evidence="2">Hsp20 family protein</fullName>
    </submittedName>
</protein>
<dbReference type="CDD" id="cd06464">
    <property type="entry name" value="ACD_sHsps-like"/>
    <property type="match status" value="1"/>
</dbReference>